<dbReference type="EMBL" id="JADJEV010000004">
    <property type="protein sequence ID" value="MBK6974102.1"/>
    <property type="molecule type" value="Genomic_DNA"/>
</dbReference>
<organism evidence="2 3">
    <name type="scientific">Candidatus Methylophosphatis roskildensis</name>
    <dbReference type="NCBI Taxonomy" id="2899263"/>
    <lineage>
        <taxon>Bacteria</taxon>
        <taxon>Pseudomonadati</taxon>
        <taxon>Pseudomonadota</taxon>
        <taxon>Betaproteobacteria</taxon>
        <taxon>Nitrosomonadales</taxon>
        <taxon>Sterolibacteriaceae</taxon>
        <taxon>Candidatus Methylophosphatis</taxon>
    </lineage>
</organism>
<proteinExistence type="predicted"/>
<evidence type="ECO:0000313" key="3">
    <source>
        <dbReference type="Proteomes" id="UP000807785"/>
    </source>
</evidence>
<sequence length="86" mass="9437">MSPPSCAASAPAKHEPIAASRANEAILDGLTILQRHPLIGRPLEGAPRELVIFHGDGGYVPLYCFRPRLDRVEVLAVRHQREAGFR</sequence>
<reference evidence="2" key="1">
    <citation type="submission" date="2020-10" db="EMBL/GenBank/DDBJ databases">
        <title>Connecting structure to function with the recovery of over 1000 high-quality activated sludge metagenome-assembled genomes encoding full-length rRNA genes using long-read sequencing.</title>
        <authorList>
            <person name="Singleton C.M."/>
            <person name="Petriglieri F."/>
            <person name="Kristensen J.M."/>
            <person name="Kirkegaard R.H."/>
            <person name="Michaelsen T.Y."/>
            <person name="Andersen M.H."/>
            <person name="Karst S.M."/>
            <person name="Dueholm M.S."/>
            <person name="Nielsen P.H."/>
            <person name="Albertsen M."/>
        </authorList>
    </citation>
    <scope>NUCLEOTIDE SEQUENCE</scope>
    <source>
        <strain evidence="2">Bjer_18-Q3-R1-45_BAT3C.347</strain>
    </source>
</reference>
<evidence type="ECO:0000313" key="2">
    <source>
        <dbReference type="EMBL" id="MBK6974102.1"/>
    </source>
</evidence>
<dbReference type="InterPro" id="IPR035093">
    <property type="entry name" value="RelE/ParE_toxin_dom_sf"/>
</dbReference>
<dbReference type="Gene3D" id="3.30.2310.20">
    <property type="entry name" value="RelE-like"/>
    <property type="match status" value="1"/>
</dbReference>
<evidence type="ECO:0000256" key="1">
    <source>
        <dbReference type="ARBA" id="ARBA00022649"/>
    </source>
</evidence>
<gene>
    <name evidence="2" type="ORF">IPH26_14570</name>
</gene>
<dbReference type="Proteomes" id="UP000807785">
    <property type="component" value="Unassembled WGS sequence"/>
</dbReference>
<accession>A0A9D7EAJ7</accession>
<comment type="caution">
    <text evidence="2">The sequence shown here is derived from an EMBL/GenBank/DDBJ whole genome shotgun (WGS) entry which is preliminary data.</text>
</comment>
<name>A0A9D7EAJ7_9PROT</name>
<dbReference type="InterPro" id="IPR007712">
    <property type="entry name" value="RelE/ParE_toxin"/>
</dbReference>
<dbReference type="Pfam" id="PF05016">
    <property type="entry name" value="ParE_toxin"/>
    <property type="match status" value="1"/>
</dbReference>
<keyword evidence="1" id="KW-1277">Toxin-antitoxin system</keyword>
<protein>
    <submittedName>
        <fullName evidence="2">Type II toxin-antitoxin system RelE/ParE family toxin</fullName>
    </submittedName>
</protein>
<dbReference type="AlphaFoldDB" id="A0A9D7EAJ7"/>